<evidence type="ECO:0000313" key="2">
    <source>
        <dbReference type="EMBL" id="MCI90089.1"/>
    </source>
</evidence>
<accession>A0A392VRN7</accession>
<feature type="compositionally biased region" description="Basic residues" evidence="1">
    <location>
        <begin position="15"/>
        <end position="25"/>
    </location>
</feature>
<dbReference type="Proteomes" id="UP000265520">
    <property type="component" value="Unassembled WGS sequence"/>
</dbReference>
<feature type="region of interest" description="Disordered" evidence="1">
    <location>
        <begin position="1"/>
        <end position="25"/>
    </location>
</feature>
<sequence length="25" mass="2597">MATLRAAPASAARRANSKRKLALAT</sequence>
<dbReference type="AlphaFoldDB" id="A0A392VRN7"/>
<evidence type="ECO:0000313" key="3">
    <source>
        <dbReference type="Proteomes" id="UP000265520"/>
    </source>
</evidence>
<feature type="compositionally biased region" description="Low complexity" evidence="1">
    <location>
        <begin position="1"/>
        <end position="14"/>
    </location>
</feature>
<protein>
    <submittedName>
        <fullName evidence="2">Uncharacterized protein</fullName>
    </submittedName>
</protein>
<comment type="caution">
    <text evidence="2">The sequence shown here is derived from an EMBL/GenBank/DDBJ whole genome shotgun (WGS) entry which is preliminary data.</text>
</comment>
<evidence type="ECO:0000256" key="1">
    <source>
        <dbReference type="SAM" id="MobiDB-lite"/>
    </source>
</evidence>
<dbReference type="EMBL" id="LXQA011234758">
    <property type="protein sequence ID" value="MCI90089.1"/>
    <property type="molecule type" value="Genomic_DNA"/>
</dbReference>
<feature type="non-terminal residue" evidence="2">
    <location>
        <position position="25"/>
    </location>
</feature>
<reference evidence="2 3" key="1">
    <citation type="journal article" date="2018" name="Front. Plant Sci.">
        <title>Red Clover (Trifolium pratense) and Zigzag Clover (T. medium) - A Picture of Genomic Similarities and Differences.</title>
        <authorList>
            <person name="Dluhosova J."/>
            <person name="Istvanek J."/>
            <person name="Nedelnik J."/>
            <person name="Repkova J."/>
        </authorList>
    </citation>
    <scope>NUCLEOTIDE SEQUENCE [LARGE SCALE GENOMIC DNA]</scope>
    <source>
        <strain evidence="3">cv. 10/8</strain>
        <tissue evidence="2">Leaf</tissue>
    </source>
</reference>
<keyword evidence="3" id="KW-1185">Reference proteome</keyword>
<name>A0A392VRN7_9FABA</name>
<organism evidence="2 3">
    <name type="scientific">Trifolium medium</name>
    <dbReference type="NCBI Taxonomy" id="97028"/>
    <lineage>
        <taxon>Eukaryota</taxon>
        <taxon>Viridiplantae</taxon>
        <taxon>Streptophyta</taxon>
        <taxon>Embryophyta</taxon>
        <taxon>Tracheophyta</taxon>
        <taxon>Spermatophyta</taxon>
        <taxon>Magnoliopsida</taxon>
        <taxon>eudicotyledons</taxon>
        <taxon>Gunneridae</taxon>
        <taxon>Pentapetalae</taxon>
        <taxon>rosids</taxon>
        <taxon>fabids</taxon>
        <taxon>Fabales</taxon>
        <taxon>Fabaceae</taxon>
        <taxon>Papilionoideae</taxon>
        <taxon>50 kb inversion clade</taxon>
        <taxon>NPAAA clade</taxon>
        <taxon>Hologalegina</taxon>
        <taxon>IRL clade</taxon>
        <taxon>Trifolieae</taxon>
        <taxon>Trifolium</taxon>
    </lineage>
</organism>
<proteinExistence type="predicted"/>